<feature type="region of interest" description="Disordered" evidence="1">
    <location>
        <begin position="44"/>
        <end position="64"/>
    </location>
</feature>
<reference evidence="2" key="1">
    <citation type="journal article" date="2021" name="Front. Microbiol.">
        <title>Comprehensive Comparative Genomics and Phenotyping of Methylobacterium Species.</title>
        <authorList>
            <person name="Alessa O."/>
            <person name="Ogura Y."/>
            <person name="Fujitani Y."/>
            <person name="Takami H."/>
            <person name="Hayashi T."/>
            <person name="Sahin N."/>
            <person name="Tani A."/>
        </authorList>
    </citation>
    <scope>NUCLEOTIDE SEQUENCE</scope>
    <source>
        <strain evidence="2">DSM 23674</strain>
    </source>
</reference>
<keyword evidence="3" id="KW-1185">Reference proteome</keyword>
<evidence type="ECO:0000313" key="2">
    <source>
        <dbReference type="EMBL" id="GJE57331.1"/>
    </source>
</evidence>
<gene>
    <name evidence="2" type="ORF">EKPJFOCH_3845</name>
</gene>
<comment type="caution">
    <text evidence="2">The sequence shown here is derived from an EMBL/GenBank/DDBJ whole genome shotgun (WGS) entry which is preliminary data.</text>
</comment>
<accession>A0ABQ4TPV0</accession>
<protein>
    <submittedName>
        <fullName evidence="2">Uncharacterized protein</fullName>
    </submittedName>
</protein>
<evidence type="ECO:0000313" key="3">
    <source>
        <dbReference type="Proteomes" id="UP001055101"/>
    </source>
</evidence>
<evidence type="ECO:0000256" key="1">
    <source>
        <dbReference type="SAM" id="MobiDB-lite"/>
    </source>
</evidence>
<sequence length="64" mass="7171">MLRRSAKVTESEIRRAIRALKQEGFEILRVVLTADGASVEVADRSAKASADEAEPEEREPWIMT</sequence>
<dbReference type="EMBL" id="BPRA01000021">
    <property type="protein sequence ID" value="GJE57331.1"/>
    <property type="molecule type" value="Genomic_DNA"/>
</dbReference>
<name>A0ABQ4TPV0_9HYPH</name>
<dbReference type="RefSeq" id="WP_238232676.1">
    <property type="nucleotide sequence ID" value="NZ_BPRA01000021.1"/>
</dbReference>
<proteinExistence type="predicted"/>
<organism evidence="2 3">
    <name type="scientific">Methylobacterium thuringiense</name>
    <dbReference type="NCBI Taxonomy" id="1003091"/>
    <lineage>
        <taxon>Bacteria</taxon>
        <taxon>Pseudomonadati</taxon>
        <taxon>Pseudomonadota</taxon>
        <taxon>Alphaproteobacteria</taxon>
        <taxon>Hyphomicrobiales</taxon>
        <taxon>Methylobacteriaceae</taxon>
        <taxon>Methylobacterium</taxon>
    </lineage>
</organism>
<reference evidence="2" key="2">
    <citation type="submission" date="2021-08" db="EMBL/GenBank/DDBJ databases">
        <authorList>
            <person name="Tani A."/>
            <person name="Ola A."/>
            <person name="Ogura Y."/>
            <person name="Katsura K."/>
            <person name="Hayashi T."/>
        </authorList>
    </citation>
    <scope>NUCLEOTIDE SEQUENCE</scope>
    <source>
        <strain evidence="2">DSM 23674</strain>
    </source>
</reference>
<dbReference type="Proteomes" id="UP001055101">
    <property type="component" value="Unassembled WGS sequence"/>
</dbReference>